<comment type="caution">
    <text evidence="1">The sequence shown here is derived from an EMBL/GenBank/DDBJ whole genome shotgun (WGS) entry which is preliminary data.</text>
</comment>
<gene>
    <name evidence="1" type="ORF">RINTHH_15980</name>
</gene>
<dbReference type="EMBL" id="CAIY01000056">
    <property type="protein sequence ID" value="CCH67753.1"/>
    <property type="molecule type" value="Genomic_DNA"/>
</dbReference>
<evidence type="ECO:0000313" key="1">
    <source>
        <dbReference type="EMBL" id="CCH67753.1"/>
    </source>
</evidence>
<dbReference type="Proteomes" id="UP000053051">
    <property type="component" value="Unassembled WGS sequence"/>
</dbReference>
<reference evidence="1 2" key="1">
    <citation type="submission" date="2012-05" db="EMBL/GenBank/DDBJ databases">
        <authorList>
            <person name="Hilton J."/>
        </authorList>
    </citation>
    <scope>NUCLEOTIDE SEQUENCE [LARGE SCALE GENOMIC DNA]</scope>
    <source>
        <strain evidence="1 2">HH01</strain>
    </source>
</reference>
<dbReference type="AlphaFoldDB" id="M1X0X6"/>
<protein>
    <submittedName>
        <fullName evidence="1">Uncharacterized protein</fullName>
    </submittedName>
</protein>
<evidence type="ECO:0000313" key="2">
    <source>
        <dbReference type="Proteomes" id="UP000053051"/>
    </source>
</evidence>
<name>M1X0X6_9NOST</name>
<sequence>MAEDSTALSSDILVTLPVFDTLAFSPVSIWGVSILLVASSNSLLLIWDAELLVISHFTSVSSINSSKIHGFCNHYSRHCICQLCSYHINYSYYFHIPLILLRVPDSIRGKYLRENMLTSTLVSPSDKHCWFVRVVRQIWVYVANISGNYTTILYCDK</sequence>
<accession>M1X0X6</accession>
<reference evidence="2" key="2">
    <citation type="submission" date="2016-01" db="EMBL/GenBank/DDBJ databases">
        <title>Diatom-associated endosymboitic cyanobacterium lacks core nitrogen metabolism enzymes.</title>
        <authorList>
            <person name="Hilton J.A."/>
            <person name="Foster R.A."/>
            <person name="Tripp H.J."/>
            <person name="Carter B.J."/>
            <person name="Zehr J.P."/>
            <person name="Villareal T.A."/>
        </authorList>
    </citation>
    <scope>NUCLEOTIDE SEQUENCE [LARGE SCALE GENOMIC DNA]</scope>
    <source>
        <strain evidence="2">HH01</strain>
    </source>
</reference>
<organism evidence="1 2">
    <name type="scientific">Richelia intracellularis HH01</name>
    <dbReference type="NCBI Taxonomy" id="1165094"/>
    <lineage>
        <taxon>Bacteria</taxon>
        <taxon>Bacillati</taxon>
        <taxon>Cyanobacteriota</taxon>
        <taxon>Cyanophyceae</taxon>
        <taxon>Nostocales</taxon>
        <taxon>Nostocaceae</taxon>
        <taxon>Richelia</taxon>
    </lineage>
</organism>
<proteinExistence type="predicted"/>
<keyword evidence="2" id="KW-1185">Reference proteome</keyword>